<protein>
    <submittedName>
        <fullName evidence="1">Uncharacterized protein YqjF (DUF2071 family)</fullName>
    </submittedName>
</protein>
<comment type="caution">
    <text evidence="1">The sequence shown here is derived from an EMBL/GenBank/DDBJ whole genome shotgun (WGS) entry which is preliminary data.</text>
</comment>
<dbReference type="AlphaFoldDB" id="A0A7W9MSN3"/>
<dbReference type="Gene3D" id="2.40.400.10">
    <property type="entry name" value="Acetoacetate decarboxylase-like"/>
    <property type="match status" value="1"/>
</dbReference>
<dbReference type="EMBL" id="JACHMY010000001">
    <property type="protein sequence ID" value="MBB5834270.1"/>
    <property type="molecule type" value="Genomic_DNA"/>
</dbReference>
<dbReference type="InterPro" id="IPR018644">
    <property type="entry name" value="DUF2071"/>
</dbReference>
<sequence>MVEPVTAEAPPLPRPRILRQSWLDLTFIHWAVDPASIAHFYPPGTRPDTFEGRAYVGLIPFRMVGNGFARGPALLPDFLETNIRLYSVDDHGRRGVFFLSLDANRRDVVAAARTIFGLPYRHTHMRYETTAITHTYTTQQPSSRITVQVGAPIESTGLEFFLTARWGLHVRRAGRTWYLPNEHPTWQLRSAEILDLQAGSLLQSVGLPDLSIRPPDHVAHSPGVRSYFGLPRRPAGR</sequence>
<dbReference type="RefSeq" id="WP_184794050.1">
    <property type="nucleotide sequence ID" value="NZ_JACHMY010000001.1"/>
</dbReference>
<evidence type="ECO:0000313" key="2">
    <source>
        <dbReference type="Proteomes" id="UP000549971"/>
    </source>
</evidence>
<accession>A0A7W9MSN3</accession>
<dbReference type="InterPro" id="IPR023375">
    <property type="entry name" value="ADC_dom_sf"/>
</dbReference>
<organism evidence="1 2">
    <name type="scientific">Kribbella italica</name>
    <dbReference type="NCBI Taxonomy" id="1540520"/>
    <lineage>
        <taxon>Bacteria</taxon>
        <taxon>Bacillati</taxon>
        <taxon>Actinomycetota</taxon>
        <taxon>Actinomycetes</taxon>
        <taxon>Propionibacteriales</taxon>
        <taxon>Kribbellaceae</taxon>
        <taxon>Kribbella</taxon>
    </lineage>
</organism>
<proteinExistence type="predicted"/>
<dbReference type="SUPFAM" id="SSF160104">
    <property type="entry name" value="Acetoacetate decarboxylase-like"/>
    <property type="match status" value="1"/>
</dbReference>
<dbReference type="PANTHER" id="PTHR39186">
    <property type="entry name" value="DUF2071 FAMILY PROTEIN"/>
    <property type="match status" value="1"/>
</dbReference>
<dbReference type="PANTHER" id="PTHR39186:SF1">
    <property type="entry name" value="DUF2071 DOMAIN-CONTAINING PROTEIN"/>
    <property type="match status" value="1"/>
</dbReference>
<gene>
    <name evidence="1" type="ORF">HDA39_001004</name>
</gene>
<dbReference type="Pfam" id="PF09844">
    <property type="entry name" value="DUF2071"/>
    <property type="match status" value="1"/>
</dbReference>
<evidence type="ECO:0000313" key="1">
    <source>
        <dbReference type="EMBL" id="MBB5834270.1"/>
    </source>
</evidence>
<reference evidence="1 2" key="1">
    <citation type="submission" date="2020-08" db="EMBL/GenBank/DDBJ databases">
        <title>Sequencing the genomes of 1000 actinobacteria strains.</title>
        <authorList>
            <person name="Klenk H.-P."/>
        </authorList>
    </citation>
    <scope>NUCLEOTIDE SEQUENCE [LARGE SCALE GENOMIC DNA]</scope>
    <source>
        <strain evidence="1 2">DSM 28967</strain>
    </source>
</reference>
<name>A0A7W9MSN3_9ACTN</name>
<keyword evidence="2" id="KW-1185">Reference proteome</keyword>
<dbReference type="Proteomes" id="UP000549971">
    <property type="component" value="Unassembled WGS sequence"/>
</dbReference>